<dbReference type="Proteomes" id="UP000029121">
    <property type="component" value="Unassembled WGS sequence"/>
</dbReference>
<reference evidence="3" key="1">
    <citation type="journal article" date="2013" name="Nat. Genet.">
        <title>The Capsella rubella genome and the genomic consequences of rapid mating system evolution.</title>
        <authorList>
            <person name="Slotte T."/>
            <person name="Hazzouri K.M."/>
            <person name="Agren J.A."/>
            <person name="Koenig D."/>
            <person name="Maumus F."/>
            <person name="Guo Y.L."/>
            <person name="Steige K."/>
            <person name="Platts A.E."/>
            <person name="Escobar J.S."/>
            <person name="Newman L.K."/>
            <person name="Wang W."/>
            <person name="Mandakova T."/>
            <person name="Vello E."/>
            <person name="Smith L.M."/>
            <person name="Henz S.R."/>
            <person name="Steffen J."/>
            <person name="Takuno S."/>
            <person name="Brandvain Y."/>
            <person name="Coop G."/>
            <person name="Andolfatto P."/>
            <person name="Hu T.T."/>
            <person name="Blanchette M."/>
            <person name="Clark R.M."/>
            <person name="Quesneville H."/>
            <person name="Nordborg M."/>
            <person name="Gaut B.S."/>
            <person name="Lysak M.A."/>
            <person name="Jenkins J."/>
            <person name="Grimwood J."/>
            <person name="Chapman J."/>
            <person name="Prochnik S."/>
            <person name="Shu S."/>
            <person name="Rokhsar D."/>
            <person name="Schmutz J."/>
            <person name="Weigel D."/>
            <person name="Wright S.I."/>
        </authorList>
    </citation>
    <scope>NUCLEOTIDE SEQUENCE [LARGE SCALE GENOMIC DNA]</scope>
    <source>
        <strain evidence="3">cv. Monte Gargano</strain>
    </source>
</reference>
<evidence type="ECO:0008006" key="4">
    <source>
        <dbReference type="Google" id="ProtNLM"/>
    </source>
</evidence>
<gene>
    <name evidence="2" type="ORF">CARUB_v10019170mg</name>
</gene>
<keyword evidence="1" id="KW-0732">Signal</keyword>
<evidence type="ECO:0000313" key="3">
    <source>
        <dbReference type="Proteomes" id="UP000029121"/>
    </source>
</evidence>
<protein>
    <recommendedName>
        <fullName evidence="4">Defensin-like protein</fullName>
    </recommendedName>
</protein>
<name>R0HPA5_9BRAS</name>
<sequence length="91" mass="10113">MASRATSLFFFFFFLISCAFLLHETNASNNKDSSNIPSCGSRDDCDGIWCKGEGKAGKCNMWTCDIEEDCLKIVRCENLPGPYCMEGLCTC</sequence>
<dbReference type="KEGG" id="crb:17887147"/>
<dbReference type="EMBL" id="KB870809">
    <property type="protein sequence ID" value="EOA25803.1"/>
    <property type="molecule type" value="Genomic_DNA"/>
</dbReference>
<proteinExistence type="predicted"/>
<evidence type="ECO:0000313" key="2">
    <source>
        <dbReference type="EMBL" id="EOA25803.1"/>
    </source>
</evidence>
<dbReference type="OrthoDB" id="1020638at2759"/>
<keyword evidence="3" id="KW-1185">Reference proteome</keyword>
<dbReference type="PROSITE" id="PS51257">
    <property type="entry name" value="PROKAR_LIPOPROTEIN"/>
    <property type="match status" value="1"/>
</dbReference>
<feature type="signal peptide" evidence="1">
    <location>
        <begin position="1"/>
        <end position="27"/>
    </location>
</feature>
<accession>R0HPA5</accession>
<evidence type="ECO:0000256" key="1">
    <source>
        <dbReference type="SAM" id="SignalP"/>
    </source>
</evidence>
<feature type="chain" id="PRO_5004342616" description="Defensin-like protein" evidence="1">
    <location>
        <begin position="28"/>
        <end position="91"/>
    </location>
</feature>
<dbReference type="AlphaFoldDB" id="R0HPA5"/>
<organism evidence="2 3">
    <name type="scientific">Capsella rubella</name>
    <dbReference type="NCBI Taxonomy" id="81985"/>
    <lineage>
        <taxon>Eukaryota</taxon>
        <taxon>Viridiplantae</taxon>
        <taxon>Streptophyta</taxon>
        <taxon>Embryophyta</taxon>
        <taxon>Tracheophyta</taxon>
        <taxon>Spermatophyta</taxon>
        <taxon>Magnoliopsida</taxon>
        <taxon>eudicotyledons</taxon>
        <taxon>Gunneridae</taxon>
        <taxon>Pentapetalae</taxon>
        <taxon>rosids</taxon>
        <taxon>malvids</taxon>
        <taxon>Brassicales</taxon>
        <taxon>Brassicaceae</taxon>
        <taxon>Camelineae</taxon>
        <taxon>Capsella</taxon>
    </lineage>
</organism>